<comment type="caution">
    <text evidence="1">The sequence shown here is derived from an EMBL/GenBank/DDBJ whole genome shotgun (WGS) entry which is preliminary data.</text>
</comment>
<organism evidence="1 2">
    <name type="scientific">Ameca splendens</name>
    <dbReference type="NCBI Taxonomy" id="208324"/>
    <lineage>
        <taxon>Eukaryota</taxon>
        <taxon>Metazoa</taxon>
        <taxon>Chordata</taxon>
        <taxon>Craniata</taxon>
        <taxon>Vertebrata</taxon>
        <taxon>Euteleostomi</taxon>
        <taxon>Actinopterygii</taxon>
        <taxon>Neopterygii</taxon>
        <taxon>Teleostei</taxon>
        <taxon>Neoteleostei</taxon>
        <taxon>Acanthomorphata</taxon>
        <taxon>Ovalentaria</taxon>
        <taxon>Atherinomorphae</taxon>
        <taxon>Cyprinodontiformes</taxon>
        <taxon>Goodeidae</taxon>
        <taxon>Ameca</taxon>
    </lineage>
</organism>
<evidence type="ECO:0000313" key="1">
    <source>
        <dbReference type="EMBL" id="MEQ2279130.1"/>
    </source>
</evidence>
<dbReference type="Proteomes" id="UP001469553">
    <property type="component" value="Unassembled WGS sequence"/>
</dbReference>
<keyword evidence="2" id="KW-1185">Reference proteome</keyword>
<proteinExistence type="predicted"/>
<sequence>MENYKKEKMLRYFIFILKSTICPNIPEQVQRTSQHSPVKTGLLLVQTVYLKRCLKNVRGKLNSYSSFSFHSKSEWKYSVPNQNTKKNDNICSCCTESGVKEYWSCVD</sequence>
<reference evidence="1 2" key="1">
    <citation type="submission" date="2021-06" db="EMBL/GenBank/DDBJ databases">
        <authorList>
            <person name="Palmer J.M."/>
        </authorList>
    </citation>
    <scope>NUCLEOTIDE SEQUENCE [LARGE SCALE GENOMIC DNA]</scope>
    <source>
        <strain evidence="1 2">AS_MEX2019</strain>
        <tissue evidence="1">Muscle</tissue>
    </source>
</reference>
<protein>
    <submittedName>
        <fullName evidence="1">Uncharacterized protein</fullName>
    </submittedName>
</protein>
<dbReference type="EMBL" id="JAHRIP010000299">
    <property type="protein sequence ID" value="MEQ2279130.1"/>
    <property type="molecule type" value="Genomic_DNA"/>
</dbReference>
<gene>
    <name evidence="1" type="ORF">AMECASPLE_006260</name>
</gene>
<evidence type="ECO:0000313" key="2">
    <source>
        <dbReference type="Proteomes" id="UP001469553"/>
    </source>
</evidence>
<name>A0ABV0XCE7_9TELE</name>
<accession>A0ABV0XCE7</accession>